<name>A0A401U9P2_9BACT</name>
<dbReference type="Proteomes" id="UP000288227">
    <property type="component" value="Unassembled WGS sequence"/>
</dbReference>
<protein>
    <submittedName>
        <fullName evidence="2">Uncharacterized protein</fullName>
    </submittedName>
</protein>
<comment type="caution">
    <text evidence="2">The sequence shown here is derived from an EMBL/GenBank/DDBJ whole genome shotgun (WGS) entry which is preliminary data.</text>
</comment>
<keyword evidence="3" id="KW-1185">Reference proteome</keyword>
<feature type="transmembrane region" description="Helical" evidence="1">
    <location>
        <begin position="134"/>
        <end position="153"/>
    </location>
</feature>
<gene>
    <name evidence="2" type="ORF">SanaruYs_18230</name>
</gene>
<evidence type="ECO:0000256" key="1">
    <source>
        <dbReference type="SAM" id="Phobius"/>
    </source>
</evidence>
<dbReference type="EMBL" id="BHXQ01000003">
    <property type="protein sequence ID" value="GCC51597.1"/>
    <property type="molecule type" value="Genomic_DNA"/>
</dbReference>
<dbReference type="AlphaFoldDB" id="A0A401U9P2"/>
<evidence type="ECO:0000313" key="3">
    <source>
        <dbReference type="Proteomes" id="UP000288227"/>
    </source>
</evidence>
<feature type="transmembrane region" description="Helical" evidence="1">
    <location>
        <begin position="111"/>
        <end position="128"/>
    </location>
</feature>
<keyword evidence="1" id="KW-0472">Membrane</keyword>
<proteinExistence type="predicted"/>
<evidence type="ECO:0000313" key="2">
    <source>
        <dbReference type="EMBL" id="GCC51597.1"/>
    </source>
</evidence>
<organism evidence="2 3">
    <name type="scientific">Chryseotalea sanaruensis</name>
    <dbReference type="NCBI Taxonomy" id="2482724"/>
    <lineage>
        <taxon>Bacteria</taxon>
        <taxon>Pseudomonadati</taxon>
        <taxon>Bacteroidota</taxon>
        <taxon>Cytophagia</taxon>
        <taxon>Cytophagales</taxon>
        <taxon>Chryseotaleaceae</taxon>
        <taxon>Chryseotalea</taxon>
    </lineage>
</organism>
<reference evidence="2 3" key="1">
    <citation type="submission" date="2018-11" db="EMBL/GenBank/DDBJ databases">
        <title>Chryseotalea sanarue gen. nov., sp., nov., a member of the family Cytophagaceae, isolated from a brackish lake in Hamamatsu Japan.</title>
        <authorList>
            <person name="Maejima Y."/>
            <person name="Iino T."/>
            <person name="Muraguchi Y."/>
            <person name="Fukuda K."/>
            <person name="Ohkuma M."/>
            <person name="Moriuchi R."/>
            <person name="Dohra H."/>
            <person name="Kimbara K."/>
            <person name="Shintani M."/>
        </authorList>
    </citation>
    <scope>NUCLEOTIDE SEQUENCE [LARGE SCALE GENOMIC DNA]</scope>
    <source>
        <strain evidence="2 3">Ys</strain>
    </source>
</reference>
<sequence length="176" mass="21035">MTTEEIEKIILNIFERTRQKPKSTYDRNHFLDYLITPPATKDNIKNSFKGVRKYYMFFEAVEQAFGICFTLSDQDRFYSVQNFVLKTKERIGNVRGNKIIIRQRISERETYYIEFMLTMTLIFIAAFFKVHIASLIVTILWGIAMWWIIGSKIRDRRHNKRLFKRLVGNGTTKKDE</sequence>
<keyword evidence="1" id="KW-1133">Transmembrane helix</keyword>
<accession>A0A401U9P2</accession>
<keyword evidence="1" id="KW-0812">Transmembrane</keyword>